<organism evidence="4 5">
    <name type="scientific">Ascochyta lentis</name>
    <dbReference type="NCBI Taxonomy" id="205686"/>
    <lineage>
        <taxon>Eukaryota</taxon>
        <taxon>Fungi</taxon>
        <taxon>Dikarya</taxon>
        <taxon>Ascomycota</taxon>
        <taxon>Pezizomycotina</taxon>
        <taxon>Dothideomycetes</taxon>
        <taxon>Pleosporomycetidae</taxon>
        <taxon>Pleosporales</taxon>
        <taxon>Pleosporineae</taxon>
        <taxon>Didymellaceae</taxon>
        <taxon>Ascochyta</taxon>
    </lineage>
</organism>
<name>A0A8H7J327_9PLEO</name>
<dbReference type="Proteomes" id="UP000651452">
    <property type="component" value="Unassembled WGS sequence"/>
</dbReference>
<dbReference type="PANTHER" id="PTHR34997:SF1">
    <property type="entry name" value="PEPTIDOGLYCAN-BINDING LYSIN DOMAIN"/>
    <property type="match status" value="1"/>
</dbReference>
<proteinExistence type="predicted"/>
<dbReference type="GO" id="GO:0008061">
    <property type="term" value="F:chitin binding"/>
    <property type="evidence" value="ECO:0007669"/>
    <property type="project" value="UniProtKB-KW"/>
</dbReference>
<dbReference type="Pfam" id="PF01476">
    <property type="entry name" value="LysM"/>
    <property type="match status" value="2"/>
</dbReference>
<feature type="domain" description="LysM" evidence="3">
    <location>
        <begin position="44"/>
        <end position="94"/>
    </location>
</feature>
<gene>
    <name evidence="4" type="ORF">EKO04_006462</name>
</gene>
<dbReference type="EMBL" id="RZGK01000011">
    <property type="protein sequence ID" value="KAF9695367.1"/>
    <property type="molecule type" value="Genomic_DNA"/>
</dbReference>
<reference evidence="4" key="1">
    <citation type="submission" date="2018-12" db="EMBL/GenBank/DDBJ databases">
        <authorList>
            <person name="Syme R.A."/>
            <person name="Farfan-Caceres L."/>
            <person name="Lichtenzveig J."/>
        </authorList>
    </citation>
    <scope>NUCLEOTIDE SEQUENCE</scope>
    <source>
        <strain evidence="4">Al4</strain>
    </source>
</reference>
<keyword evidence="5" id="KW-1185">Reference proteome</keyword>
<evidence type="ECO:0000313" key="4">
    <source>
        <dbReference type="EMBL" id="KAF9695367.1"/>
    </source>
</evidence>
<reference evidence="4" key="2">
    <citation type="submission" date="2020-09" db="EMBL/GenBank/DDBJ databases">
        <title>Reference genome assembly for Australian Ascochyta lentis isolate Al4.</title>
        <authorList>
            <person name="Lee R.C."/>
            <person name="Farfan-Caceres L.M."/>
            <person name="Debler J.W."/>
            <person name="Williams A.H."/>
            <person name="Henares B.M."/>
        </authorList>
    </citation>
    <scope>NUCLEOTIDE SEQUENCE</scope>
    <source>
        <strain evidence="4">Al4</strain>
    </source>
</reference>
<dbReference type="OrthoDB" id="3770334at2759"/>
<evidence type="ECO:0000256" key="1">
    <source>
        <dbReference type="ARBA" id="ARBA00022669"/>
    </source>
</evidence>
<dbReference type="Gene3D" id="3.10.350.10">
    <property type="entry name" value="LysM domain"/>
    <property type="match status" value="1"/>
</dbReference>
<comment type="caution">
    <text evidence="4">The sequence shown here is derived from an EMBL/GenBank/DDBJ whole genome shotgun (WGS) entry which is preliminary data.</text>
</comment>
<dbReference type="InterPro" id="IPR018392">
    <property type="entry name" value="LysM"/>
</dbReference>
<dbReference type="PROSITE" id="PS51782">
    <property type="entry name" value="LYSM"/>
    <property type="match status" value="1"/>
</dbReference>
<evidence type="ECO:0000259" key="3">
    <source>
        <dbReference type="PROSITE" id="PS51782"/>
    </source>
</evidence>
<keyword evidence="2" id="KW-0843">Virulence</keyword>
<keyword evidence="1" id="KW-0147">Chitin-binding</keyword>
<accession>A0A8H7J327</accession>
<dbReference type="InterPro" id="IPR036779">
    <property type="entry name" value="LysM_dom_sf"/>
</dbReference>
<sequence length="264" mass="29067">MAFAITTWTQLPLAPGTVPGCYQYRNYFARPIPVIVDQEVIDVIDVKASPTDQLRNDCRWVARKHGLSLEYLLQWNPSLKSGDCELQPGYSYCVLRTKGAEDWTTLWQDLCVPKEALQFAEVMDGTDPNCDCFAKVTGDDTMYKNPSTCSHLAKEAGVPVGNIAKYNSWINKADCDASLYAGLGVDSSRAVCVSTLDLPSKTDVVPSSTSFKPPICTFDPNKGEYVCPDLPSCTFNPEKGEYVCSKIVATGSTQQEETEEVTEL</sequence>
<evidence type="ECO:0000256" key="2">
    <source>
        <dbReference type="ARBA" id="ARBA00023026"/>
    </source>
</evidence>
<dbReference type="AlphaFoldDB" id="A0A8H7J327"/>
<evidence type="ECO:0000313" key="5">
    <source>
        <dbReference type="Proteomes" id="UP000651452"/>
    </source>
</evidence>
<protein>
    <recommendedName>
        <fullName evidence="3">LysM domain-containing protein</fullName>
    </recommendedName>
</protein>
<dbReference type="PANTHER" id="PTHR34997">
    <property type="entry name" value="AM15"/>
    <property type="match status" value="1"/>
</dbReference>
<dbReference type="InterPro" id="IPR052210">
    <property type="entry name" value="LysM1-like"/>
</dbReference>